<sequence>MHIDASGVVVKYVANADMRRALKLRDQYERAMNNLMILTPSQIDRAGLNPEDVTRIRSRITEYHTVMMFLMASRQMTENLQQTIFVLGHEIAASIGEITAQARRRAKVSPNRGEILNALSPLIEYHTAPAKKARATRLKNESQEGKPATPSEGNDKAPKVPGALARSRSAQLARASNGLEADVEEAPASAAG</sequence>
<feature type="region of interest" description="Disordered" evidence="1">
    <location>
        <begin position="130"/>
        <end position="192"/>
    </location>
</feature>
<keyword evidence="3" id="KW-1185">Reference proteome</keyword>
<comment type="caution">
    <text evidence="2">The sequence shown here is derived from an EMBL/GenBank/DDBJ whole genome shotgun (WGS) entry which is preliminary data.</text>
</comment>
<evidence type="ECO:0000313" key="3">
    <source>
        <dbReference type="Proteomes" id="UP000019678"/>
    </source>
</evidence>
<protein>
    <submittedName>
        <fullName evidence="2">Uncharacterized protein</fullName>
    </submittedName>
</protein>
<evidence type="ECO:0000313" key="2">
    <source>
        <dbReference type="EMBL" id="EYF06384.1"/>
    </source>
</evidence>
<name>A0A017TAW4_9BACT</name>
<dbReference type="AlphaFoldDB" id="A0A017TAW4"/>
<gene>
    <name evidence="2" type="ORF">CAP_1914</name>
</gene>
<feature type="compositionally biased region" description="Low complexity" evidence="1">
    <location>
        <begin position="163"/>
        <end position="176"/>
    </location>
</feature>
<reference evidence="2 3" key="1">
    <citation type="submission" date="2013-05" db="EMBL/GenBank/DDBJ databases">
        <title>Genome assembly of Chondromyces apiculatus DSM 436.</title>
        <authorList>
            <person name="Sharma G."/>
            <person name="Khatri I."/>
            <person name="Kaur C."/>
            <person name="Mayilraj S."/>
            <person name="Subramanian S."/>
        </authorList>
    </citation>
    <scope>NUCLEOTIDE SEQUENCE [LARGE SCALE GENOMIC DNA]</scope>
    <source>
        <strain evidence="2 3">DSM 436</strain>
    </source>
</reference>
<accession>A0A017TAW4</accession>
<dbReference type="Proteomes" id="UP000019678">
    <property type="component" value="Unassembled WGS sequence"/>
</dbReference>
<organism evidence="2 3">
    <name type="scientific">Chondromyces apiculatus DSM 436</name>
    <dbReference type="NCBI Taxonomy" id="1192034"/>
    <lineage>
        <taxon>Bacteria</taxon>
        <taxon>Pseudomonadati</taxon>
        <taxon>Myxococcota</taxon>
        <taxon>Polyangia</taxon>
        <taxon>Polyangiales</taxon>
        <taxon>Polyangiaceae</taxon>
        <taxon>Chondromyces</taxon>
    </lineage>
</organism>
<dbReference type="EMBL" id="ASRX01000016">
    <property type="protein sequence ID" value="EYF06384.1"/>
    <property type="molecule type" value="Genomic_DNA"/>
</dbReference>
<evidence type="ECO:0000256" key="1">
    <source>
        <dbReference type="SAM" id="MobiDB-lite"/>
    </source>
</evidence>
<proteinExistence type="predicted"/>